<evidence type="ECO:0000313" key="4">
    <source>
        <dbReference type="EMBL" id="RAK98129.1"/>
    </source>
</evidence>
<dbReference type="EMBL" id="KZ824456">
    <property type="protein sequence ID" value="RAK98129.1"/>
    <property type="molecule type" value="Genomic_DNA"/>
</dbReference>
<feature type="compositionally biased region" description="Gly residues" evidence="1">
    <location>
        <begin position="250"/>
        <end position="261"/>
    </location>
</feature>
<dbReference type="AlphaFoldDB" id="A0A395GRQ7"/>
<dbReference type="Pfam" id="PF23771">
    <property type="entry name" value="DUF7168"/>
    <property type="match status" value="1"/>
</dbReference>
<feature type="compositionally biased region" description="Basic residues" evidence="1">
    <location>
        <begin position="13"/>
        <end position="25"/>
    </location>
</feature>
<feature type="region of interest" description="Disordered" evidence="1">
    <location>
        <begin position="1"/>
        <end position="31"/>
    </location>
</feature>
<organism evidence="4 5">
    <name type="scientific">Aspergillus ibericus CBS 121593</name>
    <dbReference type="NCBI Taxonomy" id="1448316"/>
    <lineage>
        <taxon>Eukaryota</taxon>
        <taxon>Fungi</taxon>
        <taxon>Dikarya</taxon>
        <taxon>Ascomycota</taxon>
        <taxon>Pezizomycotina</taxon>
        <taxon>Eurotiomycetes</taxon>
        <taxon>Eurotiomycetidae</taxon>
        <taxon>Eurotiales</taxon>
        <taxon>Aspergillaceae</taxon>
        <taxon>Aspergillus</taxon>
        <taxon>Aspergillus subgen. Circumdati</taxon>
    </lineage>
</organism>
<dbReference type="Proteomes" id="UP000249402">
    <property type="component" value="Unassembled WGS sequence"/>
</dbReference>
<dbReference type="OrthoDB" id="3067443at2759"/>
<feature type="domain" description="DUF2786" evidence="2">
    <location>
        <begin position="36"/>
        <end position="74"/>
    </location>
</feature>
<keyword evidence="5" id="KW-1185">Reference proteome</keyword>
<feature type="region of interest" description="Disordered" evidence="1">
    <location>
        <begin position="306"/>
        <end position="339"/>
    </location>
</feature>
<feature type="compositionally biased region" description="Polar residues" evidence="1">
    <location>
        <begin position="307"/>
        <end position="317"/>
    </location>
</feature>
<feature type="compositionally biased region" description="Basic and acidic residues" evidence="1">
    <location>
        <begin position="376"/>
        <end position="396"/>
    </location>
</feature>
<dbReference type="InterPro" id="IPR055592">
    <property type="entry name" value="DUF7168"/>
</dbReference>
<evidence type="ECO:0000259" key="3">
    <source>
        <dbReference type="Pfam" id="PF23771"/>
    </source>
</evidence>
<feature type="compositionally biased region" description="Basic residues" evidence="1">
    <location>
        <begin position="364"/>
        <end position="373"/>
    </location>
</feature>
<evidence type="ECO:0000259" key="2">
    <source>
        <dbReference type="Pfam" id="PF10979"/>
    </source>
</evidence>
<accession>A0A395GRQ7</accession>
<feature type="region of interest" description="Disordered" evidence="1">
    <location>
        <begin position="234"/>
        <end position="268"/>
    </location>
</feature>
<sequence length="396" mass="44857">MHLVSCQATRPPPKGHRNRNRHPKRATTATKVSQDVLDRIQKAFTRSKHEAANESEAKAAIFVATKLMRLHNVTYADILANDTENSNKEKYGGSSEISITHTTPFKRPQHETFVRRLACAMSIFFDCKCYSTERRMAIVYTFYGIAENTVAAAQGFEMAHNQILLWSGAYKGRSSTFSYRLGVADGLVSMAYEERNRELMEVRRKELDMIAAREREERDQRQREVGRLERLERLPWNEDSGTEDEEFSGGSLGEGIGGIGDGAVDMDEAGDHEKADFNEDDENVIDLTGDIDDNINRLIKTEEPETFSFSAPPSTTVKSEKNVSPPAAVKKEEPAASPWASEMQLTRFRASSVQVAEDYLKDHKIKLSYRKPRQTAAKDRDTYQQGRKDSKDVEFR</sequence>
<reference evidence="4 5" key="1">
    <citation type="submission" date="2018-02" db="EMBL/GenBank/DDBJ databases">
        <title>The genomes of Aspergillus section Nigri reveals drivers in fungal speciation.</title>
        <authorList>
            <consortium name="DOE Joint Genome Institute"/>
            <person name="Vesth T.C."/>
            <person name="Nybo J."/>
            <person name="Theobald S."/>
            <person name="Brandl J."/>
            <person name="Frisvad J.C."/>
            <person name="Nielsen K.F."/>
            <person name="Lyhne E.K."/>
            <person name="Kogle M.E."/>
            <person name="Kuo A."/>
            <person name="Riley R."/>
            <person name="Clum A."/>
            <person name="Nolan M."/>
            <person name="Lipzen A."/>
            <person name="Salamov A."/>
            <person name="Henrissat B."/>
            <person name="Wiebenga A."/>
            <person name="De vries R.P."/>
            <person name="Grigoriev I.V."/>
            <person name="Mortensen U.H."/>
            <person name="Andersen M.R."/>
            <person name="Baker S.E."/>
        </authorList>
    </citation>
    <scope>NUCLEOTIDE SEQUENCE [LARGE SCALE GENOMIC DNA]</scope>
    <source>
        <strain evidence="4 5">CBS 121593</strain>
    </source>
</reference>
<gene>
    <name evidence="4" type="ORF">BO80DRAFT_457637</name>
</gene>
<dbReference type="GeneID" id="37227104"/>
<proteinExistence type="predicted"/>
<dbReference type="VEuPathDB" id="FungiDB:BO80DRAFT_457637"/>
<evidence type="ECO:0000313" key="5">
    <source>
        <dbReference type="Proteomes" id="UP000249402"/>
    </source>
</evidence>
<feature type="region of interest" description="Disordered" evidence="1">
    <location>
        <begin position="364"/>
        <end position="396"/>
    </location>
</feature>
<protein>
    <submittedName>
        <fullName evidence="4">Uncharacterized protein</fullName>
    </submittedName>
</protein>
<dbReference type="STRING" id="1448316.A0A395GRQ7"/>
<name>A0A395GRQ7_9EURO</name>
<dbReference type="Pfam" id="PF10979">
    <property type="entry name" value="DUF2786"/>
    <property type="match status" value="1"/>
</dbReference>
<dbReference type="RefSeq" id="XP_025572457.1">
    <property type="nucleotide sequence ID" value="XM_025722239.1"/>
</dbReference>
<feature type="domain" description="DUF7168" evidence="3">
    <location>
        <begin position="96"/>
        <end position="215"/>
    </location>
</feature>
<dbReference type="InterPro" id="IPR024498">
    <property type="entry name" value="DUF2786"/>
</dbReference>
<evidence type="ECO:0000256" key="1">
    <source>
        <dbReference type="SAM" id="MobiDB-lite"/>
    </source>
</evidence>